<protein>
    <submittedName>
        <fullName evidence="1">Putative repressor</fullName>
    </submittedName>
</protein>
<proteinExistence type="predicted"/>
<evidence type="ECO:0000313" key="2">
    <source>
        <dbReference type="Proteomes" id="UP000250671"/>
    </source>
</evidence>
<dbReference type="EMBL" id="UCZA01000002">
    <property type="protein sequence ID" value="SQP79847.1"/>
    <property type="molecule type" value="Genomic_DNA"/>
</dbReference>
<gene>
    <name evidence="1" type="ORF">SAMEA3752557_00515</name>
</gene>
<dbReference type="Proteomes" id="UP000250671">
    <property type="component" value="Unassembled WGS sequence"/>
</dbReference>
<sequence>MSTVIKRDKKQKGTGKAPPFHMRIVPELKEQFDNEASNDGVSLANWLKELGRKELLRRGIEPKG</sequence>
<reference evidence="1 2" key="1">
    <citation type="submission" date="2018-06" db="EMBL/GenBank/DDBJ databases">
        <authorList>
            <consortium name="Pathogen Informatics"/>
            <person name="Doyle S."/>
        </authorList>
    </citation>
    <scope>NUCLEOTIDE SEQUENCE [LARGE SCALE GENOMIC DNA]</scope>
    <source>
        <strain evidence="1 2">VREC0535</strain>
    </source>
</reference>
<dbReference type="AlphaFoldDB" id="A0A2X7EPD9"/>
<evidence type="ECO:0000313" key="1">
    <source>
        <dbReference type="EMBL" id="SQP79847.1"/>
    </source>
</evidence>
<accession>A0A2X7EPD9</accession>
<organism evidence="1 2">
    <name type="scientific">Escherichia coli</name>
    <dbReference type="NCBI Taxonomy" id="562"/>
    <lineage>
        <taxon>Bacteria</taxon>
        <taxon>Pseudomonadati</taxon>
        <taxon>Pseudomonadota</taxon>
        <taxon>Gammaproteobacteria</taxon>
        <taxon>Enterobacterales</taxon>
        <taxon>Enterobacteriaceae</taxon>
        <taxon>Escherichia</taxon>
    </lineage>
</organism>
<name>A0A2X7EPD9_ECOLX</name>
<dbReference type="RefSeq" id="WP_001306492.1">
    <property type="nucleotide sequence ID" value="NZ_BLCF01000071.1"/>
</dbReference>